<sequence>MNNYYDYAASTPVSPRVLEAMRPWGTENFANASSAHQAGRLSSQAIQQARELIADKIGSLPSEIIFTSGASEANNLALKGVAFKHLNTKGHIITSAIEHKCILNTCAFLESIGFEVTYLPPDRRGCISPSSLAAEIRENTILISIHHVNNELGTIQPIKDFGAIAFEHNIPFHTDAAQSFCKCDINVDDMDIDMLSLSGHKIYGPKGIGALYVRNARNAELVPLIHGGGQEAGLRGGTSPTPLIVGLAAAVECYPTQASPIEKQFLDLMVQYDFIRNGSEAVVPTIWSVTFPSDEEVKRFTNDCPWFISQGSACNALSNVASHVLTAMGMSEQVARRTYRISLPPYKINDKLA</sequence>
<protein>
    <recommendedName>
        <fullName evidence="3">cysteine desulfurase</fullName>
        <ecNumber evidence="3">2.8.1.7</ecNumber>
    </recommendedName>
</protein>
<feature type="domain" description="Aminotransferase class V" evidence="11">
    <location>
        <begin position="4"/>
        <end position="254"/>
    </location>
</feature>
<organism evidence="12 13">
    <name type="scientific">Citrobacter pasteurii</name>
    <dbReference type="NCBI Taxonomy" id="1563222"/>
    <lineage>
        <taxon>Bacteria</taxon>
        <taxon>Pseudomonadati</taxon>
        <taxon>Pseudomonadota</taxon>
        <taxon>Gammaproteobacteria</taxon>
        <taxon>Enterobacterales</taxon>
        <taxon>Enterobacteriaceae</taxon>
        <taxon>Citrobacter</taxon>
    </lineage>
</organism>
<evidence type="ECO:0000256" key="8">
    <source>
        <dbReference type="ARBA" id="ARBA00023014"/>
    </source>
</evidence>
<name>A0ABX8K8S6_9ENTR</name>
<dbReference type="InterPro" id="IPR015421">
    <property type="entry name" value="PyrdxlP-dep_Trfase_major"/>
</dbReference>
<dbReference type="InterPro" id="IPR016454">
    <property type="entry name" value="Cysteine_dSase"/>
</dbReference>
<evidence type="ECO:0000313" key="13">
    <source>
        <dbReference type="Proteomes" id="UP000683579"/>
    </source>
</evidence>
<dbReference type="PROSITE" id="PS00595">
    <property type="entry name" value="AA_TRANSFER_CLASS_5"/>
    <property type="match status" value="1"/>
</dbReference>
<proteinExistence type="inferred from homology"/>
<keyword evidence="5" id="KW-0479">Metal-binding</keyword>
<evidence type="ECO:0000256" key="4">
    <source>
        <dbReference type="ARBA" id="ARBA00022679"/>
    </source>
</evidence>
<dbReference type="InterPro" id="IPR015422">
    <property type="entry name" value="PyrdxlP-dep_Trfase_small"/>
</dbReference>
<reference evidence="12 13" key="1">
    <citation type="submission" date="2021-06" db="EMBL/GenBank/DDBJ databases">
        <title>FDA dAtabase for Regulatory Grade micrObial Sequences (FDA-ARGOS): Supporting development and validation of Infectious Disease Dx tests.</title>
        <authorList>
            <person name="Sproer C."/>
            <person name="Gronow S."/>
            <person name="Severitt S."/>
            <person name="Schroder I."/>
            <person name="Tallon L."/>
            <person name="Sadzewicz L."/>
            <person name="Zhao X."/>
            <person name="Boylan J."/>
            <person name="Ott S."/>
            <person name="Bowen H."/>
            <person name="Vavikolanu K."/>
            <person name="Mehta A."/>
            <person name="Aluvathingal J."/>
            <person name="Nadendla S."/>
            <person name="Lowell S."/>
            <person name="Myers T."/>
            <person name="Yan Y."/>
        </authorList>
    </citation>
    <scope>NUCLEOTIDE SEQUENCE [LARGE SCALE GENOMIC DNA]</scope>
    <source>
        <strain evidence="12 13">FDAARGOS 1424</strain>
    </source>
</reference>
<dbReference type="Gene3D" id="3.40.640.10">
    <property type="entry name" value="Type I PLP-dependent aspartate aminotransferase-like (Major domain)"/>
    <property type="match status" value="1"/>
</dbReference>
<comment type="cofactor">
    <cofactor evidence="1 10">
        <name>pyridoxal 5'-phosphate</name>
        <dbReference type="ChEBI" id="CHEBI:597326"/>
    </cofactor>
</comment>
<evidence type="ECO:0000256" key="9">
    <source>
        <dbReference type="ARBA" id="ARBA00050776"/>
    </source>
</evidence>
<gene>
    <name evidence="12" type="ORF">I6L54_21900</name>
</gene>
<dbReference type="Pfam" id="PF00266">
    <property type="entry name" value="Aminotran_5"/>
    <property type="match status" value="1"/>
</dbReference>
<evidence type="ECO:0000256" key="7">
    <source>
        <dbReference type="ARBA" id="ARBA00023004"/>
    </source>
</evidence>
<evidence type="ECO:0000256" key="3">
    <source>
        <dbReference type="ARBA" id="ARBA00012239"/>
    </source>
</evidence>
<dbReference type="Gene3D" id="3.90.1150.10">
    <property type="entry name" value="Aspartate Aminotransferase, domain 1"/>
    <property type="match status" value="1"/>
</dbReference>
<dbReference type="PIRSF" id="PIRSF005572">
    <property type="entry name" value="NifS"/>
    <property type="match status" value="1"/>
</dbReference>
<evidence type="ECO:0000313" key="12">
    <source>
        <dbReference type="EMBL" id="QXA44570.1"/>
    </source>
</evidence>
<dbReference type="PANTHER" id="PTHR11601">
    <property type="entry name" value="CYSTEINE DESULFURYLASE FAMILY MEMBER"/>
    <property type="match status" value="1"/>
</dbReference>
<evidence type="ECO:0000256" key="5">
    <source>
        <dbReference type="ARBA" id="ARBA00022723"/>
    </source>
</evidence>
<evidence type="ECO:0000256" key="6">
    <source>
        <dbReference type="ARBA" id="ARBA00022898"/>
    </source>
</evidence>
<keyword evidence="4" id="KW-0808">Transferase</keyword>
<evidence type="ECO:0000256" key="1">
    <source>
        <dbReference type="ARBA" id="ARBA00001933"/>
    </source>
</evidence>
<accession>A0ABX8K8S6</accession>
<dbReference type="SUPFAM" id="SSF53383">
    <property type="entry name" value="PLP-dependent transferases"/>
    <property type="match status" value="1"/>
</dbReference>
<dbReference type="InterPro" id="IPR015424">
    <property type="entry name" value="PyrdxlP-dep_Trfase"/>
</dbReference>
<dbReference type="RefSeq" id="WP_040230272.1">
    <property type="nucleotide sequence ID" value="NZ_CDHL01000014.1"/>
</dbReference>
<dbReference type="EC" id="2.8.1.7" evidence="3"/>
<keyword evidence="7" id="KW-0408">Iron</keyword>
<keyword evidence="8" id="KW-0411">Iron-sulfur</keyword>
<dbReference type="InterPro" id="IPR000192">
    <property type="entry name" value="Aminotrans_V_dom"/>
</dbReference>
<comment type="similarity">
    <text evidence="2">Belongs to the class-V pyridoxal-phosphate-dependent aminotransferase family. NifS/IscS subfamily.</text>
</comment>
<dbReference type="InterPro" id="IPR020578">
    <property type="entry name" value="Aminotrans_V_PyrdxlP_BS"/>
</dbReference>
<keyword evidence="6" id="KW-0663">Pyridoxal phosphate</keyword>
<evidence type="ECO:0000256" key="2">
    <source>
        <dbReference type="ARBA" id="ARBA00006490"/>
    </source>
</evidence>
<dbReference type="Proteomes" id="UP000683579">
    <property type="component" value="Chromosome"/>
</dbReference>
<evidence type="ECO:0000259" key="11">
    <source>
        <dbReference type="Pfam" id="PF00266"/>
    </source>
</evidence>
<evidence type="ECO:0000256" key="10">
    <source>
        <dbReference type="RuleBase" id="RU004504"/>
    </source>
</evidence>
<comment type="catalytic activity">
    <reaction evidence="9">
        <text>(sulfur carrier)-H + L-cysteine = (sulfur carrier)-SH + L-alanine</text>
        <dbReference type="Rhea" id="RHEA:43892"/>
        <dbReference type="Rhea" id="RHEA-COMP:14737"/>
        <dbReference type="Rhea" id="RHEA-COMP:14739"/>
        <dbReference type="ChEBI" id="CHEBI:29917"/>
        <dbReference type="ChEBI" id="CHEBI:35235"/>
        <dbReference type="ChEBI" id="CHEBI:57972"/>
        <dbReference type="ChEBI" id="CHEBI:64428"/>
        <dbReference type="EC" id="2.8.1.7"/>
    </reaction>
</comment>
<dbReference type="PANTHER" id="PTHR11601:SF34">
    <property type="entry name" value="CYSTEINE DESULFURASE"/>
    <property type="match status" value="1"/>
</dbReference>
<dbReference type="Gene3D" id="1.10.260.50">
    <property type="match status" value="1"/>
</dbReference>
<keyword evidence="13" id="KW-1185">Reference proteome</keyword>
<dbReference type="EMBL" id="CP077262">
    <property type="protein sequence ID" value="QXA44570.1"/>
    <property type="molecule type" value="Genomic_DNA"/>
</dbReference>